<evidence type="ECO:0000256" key="2">
    <source>
        <dbReference type="ARBA" id="ARBA00003213"/>
    </source>
</evidence>
<comment type="cofactor">
    <cofactor evidence="1 10">
        <name>Mg(2+)</name>
        <dbReference type="ChEBI" id="CHEBI:18420"/>
    </cofactor>
</comment>
<comment type="caution">
    <text evidence="10">Lacks conserved residue(s) required for the propagation of feature annotation.</text>
</comment>
<keyword evidence="6 10" id="KW-0547">Nucleotide-binding</keyword>
<dbReference type="Gene3D" id="1.10.20.140">
    <property type="match status" value="1"/>
</dbReference>
<dbReference type="InterPro" id="IPR039657">
    <property type="entry name" value="Dimethylallyltransferase"/>
</dbReference>
<feature type="site" description="Interaction with substrate tRNA" evidence="10">
    <location>
        <position position="109"/>
    </location>
</feature>
<feature type="binding site" evidence="10">
    <location>
        <begin position="4"/>
        <end position="9"/>
    </location>
    <ligand>
        <name>substrate</name>
    </ligand>
</feature>
<comment type="subunit">
    <text evidence="10">Monomer.</text>
</comment>
<evidence type="ECO:0000256" key="13">
    <source>
        <dbReference type="RuleBase" id="RU003785"/>
    </source>
</evidence>
<dbReference type="PANTHER" id="PTHR11088">
    <property type="entry name" value="TRNA DIMETHYLALLYLTRANSFERASE"/>
    <property type="match status" value="1"/>
</dbReference>
<dbReference type="SUPFAM" id="SSF52540">
    <property type="entry name" value="P-loop containing nucleoside triphosphate hydrolases"/>
    <property type="match status" value="1"/>
</dbReference>
<keyword evidence="4 10" id="KW-0808">Transferase</keyword>
<comment type="catalytic activity">
    <reaction evidence="9 10 11">
        <text>adenosine(37) in tRNA + dimethylallyl diphosphate = N(6)-dimethylallyladenosine(37) in tRNA + diphosphate</text>
        <dbReference type="Rhea" id="RHEA:26482"/>
        <dbReference type="Rhea" id="RHEA-COMP:10162"/>
        <dbReference type="Rhea" id="RHEA-COMP:10375"/>
        <dbReference type="ChEBI" id="CHEBI:33019"/>
        <dbReference type="ChEBI" id="CHEBI:57623"/>
        <dbReference type="ChEBI" id="CHEBI:74411"/>
        <dbReference type="ChEBI" id="CHEBI:74415"/>
        <dbReference type="EC" id="2.5.1.75"/>
    </reaction>
</comment>
<evidence type="ECO:0000256" key="1">
    <source>
        <dbReference type="ARBA" id="ARBA00001946"/>
    </source>
</evidence>
<dbReference type="InterPro" id="IPR018022">
    <property type="entry name" value="IPT"/>
</dbReference>
<evidence type="ECO:0000256" key="6">
    <source>
        <dbReference type="ARBA" id="ARBA00022741"/>
    </source>
</evidence>
<evidence type="ECO:0000256" key="12">
    <source>
        <dbReference type="RuleBase" id="RU003784"/>
    </source>
</evidence>
<dbReference type="InterPro" id="IPR027417">
    <property type="entry name" value="P-loop_NTPase"/>
</dbReference>
<name>B8KW63_9GAMM</name>
<comment type="similarity">
    <text evidence="3 10 13">Belongs to the IPP transferase family.</text>
</comment>
<evidence type="ECO:0000313" key="14">
    <source>
        <dbReference type="EMBL" id="EED36423.1"/>
    </source>
</evidence>
<keyword evidence="8 10" id="KW-0460">Magnesium</keyword>
<dbReference type="Proteomes" id="UP000004699">
    <property type="component" value="Unassembled WGS sequence"/>
</dbReference>
<sequence length="313" mass="34612">MGPTAIGKTALAIDLAERLDGELVSVDSTLVYRGFDIGTAKPDYPHHLVDIREPDDPYNAAQFATDASAVIRQINERGKLAILVGGSMLYFRAMLYGLDDMPASDPRLRAEIESDAQAQGWPALHERLAQLDPVLAARLHPNHSQRISRGLEVVLLTGRPLSEWQSGGRTSGEFDFRSLSLEPALRADLHQRIATRFDAMLASGLLDEVRNLHRRSELHVDLPAVRAVGYRQLWAYLDQEVDWETACATARAATRQLAKRQLTWLRKWPDLMRLTVDQSGKLYSTLSGGKPLSGDDLGSLCQTLLISPAKVLG</sequence>
<feature type="region of interest" description="Interaction with substrate tRNA" evidence="10">
    <location>
        <begin position="145"/>
        <end position="149"/>
    </location>
</feature>
<comment type="function">
    <text evidence="2 10 12">Catalyzes the transfer of a dimethylallyl group onto the adenine at position 37 in tRNAs that read codons beginning with uridine, leading to the formation of N6-(dimethylallyl)adenosine (i(6)A).</text>
</comment>
<keyword evidence="7 10" id="KW-0067">ATP-binding</keyword>
<dbReference type="STRING" id="565045.NOR51B_2374"/>
<evidence type="ECO:0000256" key="8">
    <source>
        <dbReference type="ARBA" id="ARBA00022842"/>
    </source>
</evidence>
<evidence type="ECO:0000256" key="3">
    <source>
        <dbReference type="ARBA" id="ARBA00005842"/>
    </source>
</evidence>
<proteinExistence type="inferred from homology"/>
<dbReference type="NCBIfam" id="TIGR00174">
    <property type="entry name" value="miaA"/>
    <property type="match status" value="1"/>
</dbReference>
<evidence type="ECO:0000256" key="4">
    <source>
        <dbReference type="ARBA" id="ARBA00022679"/>
    </source>
</evidence>
<dbReference type="eggNOG" id="COG0324">
    <property type="taxonomic scope" value="Bacteria"/>
</dbReference>
<evidence type="ECO:0000256" key="9">
    <source>
        <dbReference type="ARBA" id="ARBA00049563"/>
    </source>
</evidence>
<evidence type="ECO:0000256" key="5">
    <source>
        <dbReference type="ARBA" id="ARBA00022694"/>
    </source>
</evidence>
<dbReference type="GO" id="GO:0006400">
    <property type="term" value="P:tRNA modification"/>
    <property type="evidence" value="ECO:0007669"/>
    <property type="project" value="TreeGrafter"/>
</dbReference>
<dbReference type="HAMAP" id="MF_00185">
    <property type="entry name" value="IPP_trans"/>
    <property type="match status" value="1"/>
</dbReference>
<dbReference type="GO" id="GO:0052381">
    <property type="term" value="F:tRNA dimethylallyltransferase activity"/>
    <property type="evidence" value="ECO:0007669"/>
    <property type="project" value="UniProtKB-UniRule"/>
</dbReference>
<organism evidence="14 15">
    <name type="scientific">Luminiphilus syltensis NOR5-1B</name>
    <dbReference type="NCBI Taxonomy" id="565045"/>
    <lineage>
        <taxon>Bacteria</taxon>
        <taxon>Pseudomonadati</taxon>
        <taxon>Pseudomonadota</taxon>
        <taxon>Gammaproteobacteria</taxon>
        <taxon>Cellvibrionales</taxon>
        <taxon>Halieaceae</taxon>
        <taxon>Luminiphilus</taxon>
    </lineage>
</organism>
<accession>B8KW63</accession>
<dbReference type="PANTHER" id="PTHR11088:SF60">
    <property type="entry name" value="TRNA DIMETHYLALLYLTRANSFERASE"/>
    <property type="match status" value="1"/>
</dbReference>
<feature type="binding site" evidence="10">
    <location>
        <begin position="2"/>
        <end position="9"/>
    </location>
    <ligand>
        <name>ATP</name>
        <dbReference type="ChEBI" id="CHEBI:30616"/>
    </ligand>
</feature>
<protein>
    <recommendedName>
        <fullName evidence="10">tRNA dimethylallyltransferase</fullName>
        <ecNumber evidence="10">2.5.1.75</ecNumber>
    </recommendedName>
    <alternativeName>
        <fullName evidence="10">Dimethylallyl diphosphate:tRNA dimethylallyltransferase</fullName>
        <shortName evidence="10">DMAPP:tRNA dimethylallyltransferase</shortName>
        <shortName evidence="10">DMATase</shortName>
    </alternativeName>
    <alternativeName>
        <fullName evidence="10">Isopentenyl-diphosphate:tRNA isopentenyltransferase</fullName>
        <shortName evidence="10">IPP transferase</shortName>
        <shortName evidence="10">IPPT</shortName>
        <shortName evidence="10">IPTase</shortName>
    </alternativeName>
</protein>
<keyword evidence="15" id="KW-1185">Reference proteome</keyword>
<evidence type="ECO:0000256" key="11">
    <source>
        <dbReference type="RuleBase" id="RU003783"/>
    </source>
</evidence>
<gene>
    <name evidence="10 14" type="primary">miaA</name>
    <name evidence="14" type="ORF">NOR51B_2374</name>
</gene>
<reference evidence="15" key="1">
    <citation type="journal article" date="2013" name="BMC Microbiol.">
        <title>Taxonomy and evolution of bacteriochlorophyll a-containing members of the OM60/NOR5 clade of marine gammaproteobacteria: description of Luminiphilus syltensis gen. nov., sp. nov., reclassification of Haliea rubra as Pseudohaliea rubra gen. nov., comb. nov., and emendation of Chromatocurvus halotolerans.</title>
        <authorList>
            <person name="Spring S."/>
            <person name="Riedel T."/>
            <person name="Sproer C."/>
            <person name="Yan S."/>
            <person name="Harder J."/>
            <person name="Fuchs B.M."/>
        </authorList>
    </citation>
    <scope>NUCLEOTIDE SEQUENCE [LARGE SCALE GENOMIC DNA]</scope>
    <source>
        <strain evidence="15">NOR51-B</strain>
    </source>
</reference>
<dbReference type="AlphaFoldDB" id="B8KW63"/>
<dbReference type="EC" id="2.5.1.75" evidence="10"/>
<feature type="site" description="Interaction with substrate tRNA" evidence="10">
    <location>
        <position position="87"/>
    </location>
</feature>
<evidence type="ECO:0000256" key="7">
    <source>
        <dbReference type="ARBA" id="ARBA00022840"/>
    </source>
</evidence>
<evidence type="ECO:0000313" key="15">
    <source>
        <dbReference type="Proteomes" id="UP000004699"/>
    </source>
</evidence>
<evidence type="ECO:0000256" key="10">
    <source>
        <dbReference type="HAMAP-Rule" id="MF_00185"/>
    </source>
</evidence>
<dbReference type="FunFam" id="1.10.20.140:FF:000001">
    <property type="entry name" value="tRNA dimethylallyltransferase"/>
    <property type="match status" value="1"/>
</dbReference>
<dbReference type="Gene3D" id="3.40.50.300">
    <property type="entry name" value="P-loop containing nucleotide triphosphate hydrolases"/>
    <property type="match status" value="1"/>
</dbReference>
<feature type="region of interest" description="Interaction with substrate tRNA" evidence="10">
    <location>
        <begin position="27"/>
        <end position="30"/>
    </location>
</feature>
<dbReference type="Pfam" id="PF01715">
    <property type="entry name" value="IPPT"/>
    <property type="match status" value="1"/>
</dbReference>
<dbReference type="HOGENOM" id="CLU_032616_0_0_6"/>
<dbReference type="EMBL" id="DS999411">
    <property type="protein sequence ID" value="EED36423.1"/>
    <property type="molecule type" value="Genomic_DNA"/>
</dbReference>
<keyword evidence="5 10" id="KW-0819">tRNA processing</keyword>
<dbReference type="GO" id="GO:0005524">
    <property type="term" value="F:ATP binding"/>
    <property type="evidence" value="ECO:0007669"/>
    <property type="project" value="UniProtKB-UniRule"/>
</dbReference>